<dbReference type="EMBL" id="OU893334">
    <property type="protein sequence ID" value="CAG9791585.1"/>
    <property type="molecule type" value="Genomic_DNA"/>
</dbReference>
<sequence length="393" mass="44275">MASALNKMASGDVVCAGCLNTINCHQHLKCSICMEFFDLMCANVSECRFVNTMTSTHKATWKCQACKCKEPKGDNSNTPIRQTASLQVIQNVPRESLDNVTIRRRAPESSKDQSFMQSCPEDAIYVDHIKEIIREELERNLREYVEGVISKRVSEHISSIMVTISRLRERLSALEHRVVVLESSALSQSHITESPLTSIIDQEVTMSRPQDSAPKNNSDAYVGKDLMAPLILERKAVANRPLSKVETVPLVSQQKTSLPHRPSVVFKTLTEHQGEWVEVTKHRRRSAPQNLLKGRAAPGKTGLEASERIRSYHLFFVKMGTTVEQVSGHIKSIINSDCCRVEALKARGPYASFKLSLPSRLSDRLLAADQWPEDVCIKPWRKIFRPREKPEAN</sequence>
<reference evidence="1" key="1">
    <citation type="submission" date="2021-12" db="EMBL/GenBank/DDBJ databases">
        <authorList>
            <person name="King R."/>
        </authorList>
    </citation>
    <scope>NUCLEOTIDE SEQUENCE</scope>
</reference>
<evidence type="ECO:0000313" key="2">
    <source>
        <dbReference type="Proteomes" id="UP001153714"/>
    </source>
</evidence>
<keyword evidence="2" id="KW-1185">Reference proteome</keyword>
<evidence type="ECO:0000313" key="1">
    <source>
        <dbReference type="EMBL" id="CAG9791585.1"/>
    </source>
</evidence>
<accession>A0A9N9R770</accession>
<proteinExistence type="predicted"/>
<reference evidence="1" key="2">
    <citation type="submission" date="2022-10" db="EMBL/GenBank/DDBJ databases">
        <authorList>
            <consortium name="ENA_rothamsted_submissions"/>
            <consortium name="culmorum"/>
            <person name="King R."/>
        </authorList>
    </citation>
    <scope>NUCLEOTIDE SEQUENCE</scope>
</reference>
<organism evidence="1 2">
    <name type="scientific">Diatraea saccharalis</name>
    <name type="common">sugarcane borer</name>
    <dbReference type="NCBI Taxonomy" id="40085"/>
    <lineage>
        <taxon>Eukaryota</taxon>
        <taxon>Metazoa</taxon>
        <taxon>Ecdysozoa</taxon>
        <taxon>Arthropoda</taxon>
        <taxon>Hexapoda</taxon>
        <taxon>Insecta</taxon>
        <taxon>Pterygota</taxon>
        <taxon>Neoptera</taxon>
        <taxon>Endopterygota</taxon>
        <taxon>Lepidoptera</taxon>
        <taxon>Glossata</taxon>
        <taxon>Ditrysia</taxon>
        <taxon>Pyraloidea</taxon>
        <taxon>Crambidae</taxon>
        <taxon>Crambinae</taxon>
        <taxon>Diatraea</taxon>
    </lineage>
</organism>
<dbReference type="OrthoDB" id="7458550at2759"/>
<gene>
    <name evidence="1" type="ORF">DIATSA_LOCUS9192</name>
</gene>
<protein>
    <submittedName>
        <fullName evidence="1">Uncharacterized protein</fullName>
    </submittedName>
</protein>
<dbReference type="Proteomes" id="UP001153714">
    <property type="component" value="Chromosome 3"/>
</dbReference>
<name>A0A9N9R770_9NEOP</name>
<dbReference type="AlphaFoldDB" id="A0A9N9R770"/>